<organism evidence="1 2">
    <name type="scientific">Taklimakanibacter albus</name>
    <dbReference type="NCBI Taxonomy" id="2800327"/>
    <lineage>
        <taxon>Bacteria</taxon>
        <taxon>Pseudomonadati</taxon>
        <taxon>Pseudomonadota</taxon>
        <taxon>Alphaproteobacteria</taxon>
        <taxon>Hyphomicrobiales</taxon>
        <taxon>Aestuariivirgaceae</taxon>
        <taxon>Taklimakanibacter</taxon>
    </lineage>
</organism>
<evidence type="ECO:0000313" key="1">
    <source>
        <dbReference type="EMBL" id="MBK1866285.1"/>
    </source>
</evidence>
<comment type="caution">
    <text evidence="1">The sequence shown here is derived from an EMBL/GenBank/DDBJ whole genome shotgun (WGS) entry which is preliminary data.</text>
</comment>
<sequence>MSRQRSLRVTVAVAILAAVLMIFMPLANLFAGNTPGNGPEMSAMSDCGMCPKSDMVMVNCAQAMCGLPAMEASGPAPLAIAPVRYSAVFMSIPDGRHTIPPVSPG</sequence>
<proteinExistence type="predicted"/>
<accession>A0ACC5R0V0</accession>
<name>A0ACC5R0V0_9HYPH</name>
<evidence type="ECO:0000313" key="2">
    <source>
        <dbReference type="Proteomes" id="UP000616151"/>
    </source>
</evidence>
<dbReference type="Proteomes" id="UP000616151">
    <property type="component" value="Unassembled WGS sequence"/>
</dbReference>
<keyword evidence="2" id="KW-1185">Reference proteome</keyword>
<dbReference type="EMBL" id="JAENHL010000006">
    <property type="protein sequence ID" value="MBK1866285.1"/>
    <property type="molecule type" value="Genomic_DNA"/>
</dbReference>
<protein>
    <submittedName>
        <fullName evidence="1">Uncharacterized protein</fullName>
    </submittedName>
</protein>
<reference evidence="1" key="1">
    <citation type="submission" date="2021-01" db="EMBL/GenBank/DDBJ databases">
        <authorList>
            <person name="Sun Q."/>
        </authorList>
    </citation>
    <scope>NUCLEOTIDE SEQUENCE</scope>
    <source>
        <strain evidence="1">YIM B02566</strain>
    </source>
</reference>
<gene>
    <name evidence="1" type="ORF">JHL16_07960</name>
</gene>